<feature type="transmembrane region" description="Helical" evidence="15">
    <location>
        <begin position="654"/>
        <end position="675"/>
    </location>
</feature>
<feature type="transmembrane region" description="Helical" evidence="15">
    <location>
        <begin position="712"/>
        <end position="733"/>
    </location>
</feature>
<evidence type="ECO:0000256" key="11">
    <source>
        <dbReference type="ARBA" id="ARBA00023136"/>
    </source>
</evidence>
<dbReference type="Pfam" id="PF06011">
    <property type="entry name" value="TRP"/>
    <property type="match status" value="1"/>
</dbReference>
<evidence type="ECO:0000313" key="17">
    <source>
        <dbReference type="EMBL" id="UQC80564.1"/>
    </source>
</evidence>
<evidence type="ECO:0000259" key="16">
    <source>
        <dbReference type="SMART" id="SM01320"/>
    </source>
</evidence>
<dbReference type="GeneID" id="73340061"/>
<evidence type="ECO:0000256" key="3">
    <source>
        <dbReference type="ARBA" id="ARBA00010642"/>
    </source>
</evidence>
<dbReference type="EC" id="3.1.1.89" evidence="4"/>
<feature type="transmembrane region" description="Helical" evidence="15">
    <location>
        <begin position="575"/>
        <end position="597"/>
    </location>
</feature>
<keyword evidence="8" id="KW-0732">Signal</keyword>
<evidence type="ECO:0000256" key="4">
    <source>
        <dbReference type="ARBA" id="ARBA00013111"/>
    </source>
</evidence>
<comment type="catalytic activity">
    <reaction evidence="13">
        <text>[phosphatase 2A protein]-C-terminal L-leucine methyl ester + H2O = [phosphatase 2A protein]-C-terminal L-leucine + methanol + H(+)</text>
        <dbReference type="Rhea" id="RHEA:48548"/>
        <dbReference type="Rhea" id="RHEA-COMP:12134"/>
        <dbReference type="Rhea" id="RHEA-COMP:12135"/>
        <dbReference type="ChEBI" id="CHEBI:15377"/>
        <dbReference type="ChEBI" id="CHEBI:15378"/>
        <dbReference type="ChEBI" id="CHEBI:17790"/>
        <dbReference type="ChEBI" id="CHEBI:90516"/>
        <dbReference type="ChEBI" id="CHEBI:90517"/>
        <dbReference type="EC" id="3.1.1.89"/>
    </reaction>
</comment>
<dbReference type="GO" id="GO:0051723">
    <property type="term" value="F:protein methylesterase activity"/>
    <property type="evidence" value="ECO:0007669"/>
    <property type="project" value="UniProtKB-EC"/>
</dbReference>
<keyword evidence="6" id="KW-0719">Serine esterase</keyword>
<evidence type="ECO:0000256" key="9">
    <source>
        <dbReference type="ARBA" id="ARBA00022801"/>
    </source>
</evidence>
<evidence type="ECO:0000256" key="10">
    <source>
        <dbReference type="ARBA" id="ARBA00022989"/>
    </source>
</evidence>
<evidence type="ECO:0000256" key="15">
    <source>
        <dbReference type="SAM" id="Phobius"/>
    </source>
</evidence>
<keyword evidence="7 15" id="KW-0812">Transmembrane</keyword>
<feature type="region of interest" description="Disordered" evidence="14">
    <location>
        <begin position="836"/>
        <end position="916"/>
    </location>
</feature>
<keyword evidence="17" id="KW-0675">Receptor</keyword>
<dbReference type="InterPro" id="IPR040241">
    <property type="entry name" value="TRP_Flc/Pkd2-like"/>
</dbReference>
<comment type="similarity">
    <text evidence="2">Belongs to the AB hydrolase superfamily.</text>
</comment>
<feature type="transmembrane region" description="Helical" evidence="15">
    <location>
        <begin position="617"/>
        <end position="642"/>
    </location>
</feature>
<dbReference type="SMART" id="SM01320">
    <property type="entry name" value="TRP_N"/>
    <property type="match status" value="1"/>
</dbReference>
<dbReference type="Proteomes" id="UP000830671">
    <property type="component" value="Chromosome 3"/>
</dbReference>
<keyword evidence="9" id="KW-0378">Hydrolase</keyword>
<feature type="compositionally biased region" description="Basic and acidic residues" evidence="14">
    <location>
        <begin position="839"/>
        <end position="849"/>
    </location>
</feature>
<feature type="transmembrane region" description="Helical" evidence="15">
    <location>
        <begin position="745"/>
        <end position="761"/>
    </location>
</feature>
<proteinExistence type="inferred from homology"/>
<comment type="similarity">
    <text evidence="3">Belongs to the transient receptor potential (TRP) ion channel family.</text>
</comment>
<organism evidence="17 18">
    <name type="scientific">Colletotrichum lupini</name>
    <dbReference type="NCBI Taxonomy" id="145971"/>
    <lineage>
        <taxon>Eukaryota</taxon>
        <taxon>Fungi</taxon>
        <taxon>Dikarya</taxon>
        <taxon>Ascomycota</taxon>
        <taxon>Pezizomycotina</taxon>
        <taxon>Sordariomycetes</taxon>
        <taxon>Hypocreomycetidae</taxon>
        <taxon>Glomerellales</taxon>
        <taxon>Glomerellaceae</taxon>
        <taxon>Colletotrichum</taxon>
        <taxon>Colletotrichum acutatum species complex</taxon>
    </lineage>
</organism>
<dbReference type="FunFam" id="3.40.50.1820:FF:000186">
    <property type="entry name" value="Protein phosphatase methylesterase 1"/>
    <property type="match status" value="1"/>
</dbReference>
<evidence type="ECO:0000256" key="12">
    <source>
        <dbReference type="ARBA" id="ARBA00024741"/>
    </source>
</evidence>
<dbReference type="EMBL" id="CP019475">
    <property type="protein sequence ID" value="UQC80564.1"/>
    <property type="molecule type" value="Genomic_DNA"/>
</dbReference>
<dbReference type="KEGG" id="clup:CLUP02_06047"/>
<feature type="transmembrane region" description="Helical" evidence="15">
    <location>
        <begin position="767"/>
        <end position="788"/>
    </location>
</feature>
<feature type="region of interest" description="Disordered" evidence="14">
    <location>
        <begin position="1"/>
        <end position="26"/>
    </location>
</feature>
<dbReference type="PANTHER" id="PTHR31145:SF5">
    <property type="entry name" value="DUF907 DOMAIN PROTEIN (AFU_ORTHOLOGUE AFUA_2G06100)"/>
    <property type="match status" value="1"/>
</dbReference>
<comment type="subcellular location">
    <subcellularLocation>
        <location evidence="1">Membrane</location>
        <topology evidence="1">Multi-pass membrane protein</topology>
    </subcellularLocation>
</comment>
<protein>
    <recommendedName>
        <fullName evidence="5">Protein phosphatase methylesterase 1</fullName>
        <ecNumber evidence="4">3.1.1.89</ecNumber>
    </recommendedName>
</protein>
<dbReference type="SUPFAM" id="SSF53474">
    <property type="entry name" value="alpha/beta-Hydrolases"/>
    <property type="match status" value="1"/>
</dbReference>
<dbReference type="PANTHER" id="PTHR31145">
    <property type="entry name" value="INTEGRAL MEMBRANE PROTEIN (AFU_ORTHOLOGUE AFUA_7G01610)"/>
    <property type="match status" value="1"/>
</dbReference>
<feature type="compositionally biased region" description="Low complexity" evidence="14">
    <location>
        <begin position="1240"/>
        <end position="1260"/>
    </location>
</feature>
<feature type="compositionally biased region" description="Acidic residues" evidence="14">
    <location>
        <begin position="1217"/>
        <end position="1227"/>
    </location>
</feature>
<feature type="region of interest" description="Disordered" evidence="14">
    <location>
        <begin position="1207"/>
        <end position="1275"/>
    </location>
</feature>
<evidence type="ECO:0000256" key="5">
    <source>
        <dbReference type="ARBA" id="ARBA00020672"/>
    </source>
</evidence>
<dbReference type="GO" id="GO:0055085">
    <property type="term" value="P:transmembrane transport"/>
    <property type="evidence" value="ECO:0007669"/>
    <property type="project" value="TreeGrafter"/>
</dbReference>
<dbReference type="InterPro" id="IPR010308">
    <property type="entry name" value="TRP_C"/>
</dbReference>
<name>A0A9Q8SNC8_9PEZI</name>
<evidence type="ECO:0000256" key="1">
    <source>
        <dbReference type="ARBA" id="ARBA00004141"/>
    </source>
</evidence>
<dbReference type="InterPro" id="IPR032800">
    <property type="entry name" value="TRP_N"/>
</dbReference>
<feature type="compositionally biased region" description="Basic and acidic residues" evidence="14">
    <location>
        <begin position="879"/>
        <end position="890"/>
    </location>
</feature>
<dbReference type="InterPro" id="IPR029058">
    <property type="entry name" value="AB_hydrolase_fold"/>
</dbReference>
<dbReference type="GO" id="GO:0009272">
    <property type="term" value="P:fungal-type cell wall biogenesis"/>
    <property type="evidence" value="ECO:0007669"/>
    <property type="project" value="TreeGrafter"/>
</dbReference>
<keyword evidence="11 15" id="KW-0472">Membrane</keyword>
<comment type="function">
    <text evidence="12">Demethylates proteins that have been reversibly carboxymethylated. Demethylates the phosphatase PP2A catalytic subunit.</text>
</comment>
<sequence length="1920" mass="209649">MGGPWRRTDDAEVASRLGAPSPANHRSPIASPSRLFVSFLFLLCLSLRLVSAPSLPPPTPPPPPDRRAFSASSPFARFIYPPVFNLLPLIHLFRRTRSLIRAHPIDTLRALQRDLAASPYSSSFQPLTISQSFDFTSTIRLLVSFVSLNSPKKTHNPVPDEHGTPYLSHHQTRYQSVSICYSRERDGINRREPTNNEFSTTTLFLQHNTMTRTAPNWGPKRLLALATAFASSTLADSILKTSSFTTCGNDTAISVQKIDIQYNNDNKTVTFDVAGTSSKVQNVTAILDVSAYGTAIYSNTFNPCEAGTFVEQLCPVPAGSFSARGTQKIPDEYASMVPDIAFAVPDIAAQAKLQLKTLDTNEEVACITSQVTNGKTASVAAVSYIAAGVAGLALVATGVSAVSSAFAGGSAALSGSGTGGAGTISPSFTEVFGWFQGMAMNGMLSVSYPPVYSSFLKNFGFSCGIIPWTDMQVAIDNFRGATGGDLSKDSVEILKNSTLILADGSTVDGGSALFKTKRAVETFQALVLREIETSVNGTTSGDSDDPVTTIKQKVQGITAFVNTLSVPKSNTFMTVLLIVAIVIAAIIVGILLVKVILEFWALFGNFPKGLAGFREHYWGSIARAITSLIMLLYGIWVLYCIFQFTNGDSWAAKVLAGVSLGIFTGILAFFSYKIWSTARKLKQAEGDVSGLYDDKNNWMKYSLFYESYKKDYWWIFVPVIVYLFAKGCILAAGDGHGMAQTSAQLVVEGLMLCLLLWSRPFERKSGNVINITIQVVRVLSVACILVFVEEFGIAQTTQTVTGVVLIAVQSALTGVLALLIMWNAINACCKENPHRKRRKEMEKMQRDMDTLTPLDARNSLLMDRKDPEAGTTFSMSSVPEKKDHRPESPDHYMGAAGNAPYRPLAPSTPYGNAHHDHSRENLVLGAAPIADRAPTLPNVGGDFNHNPHGGYGGGGYRGVSVEYIYGYTQQRFTTSANTNGYDIDGCLSVFLVSFCLFVVKEKRKKELEGPLYAVVISNLHNQAGPISPQGIYTFYDRKVIFFFGVQKAEDHWLWECVYCDKFRYNGLRRGVRNSRQLNKENGRATLSFSEVFGAQLPPLDRRCEQKGLPLITPLNVIPTTATQTSKVGLTASHLAQSWRYTALIVSDLSPHQTFLHLQPSAWHPGCRAESCSCQKNHPPVLAEAVGRSQGQPNMSELQRAWAKRKLDPMHPLPEPLNDLDEEPETDQLPELPEHMDDGDSSSASSASSASSTGTIIPSPSQNLFARPQGPEEGKQVCAHTKTLISASSVSRGRTLEQIPWTTYFERELFLKPKVGDDDSATVTYHAYLNSPVGKGPLFVMHHGAGSSGLSFAALSSEIRKRLPSAGILSPDARGHGSTVITDGTELDLKLDVLTEDLFSVIQLTKAQMSWPELPPVILIGHSLGGAVVTDLAKSGKLGNALLGYGVLDVVEGSAMDALQSMLTYLSTRPTGFASLQSGIDWHIRSRTVRNSVSARTSVPALLVYDDSTDPTRPWRWRTDLAATQPFWEGWFVGLSKKFLEARGGKLLLLAGTDRLDTELTIGQMQGKYALQVFPEAGHFIQEDLPEKTALAVVDFYRRNDRSALVLPPKQKHTAALFFSRTFIVIPLAFVSLVKQMKGNLCDGSTTESSKRSSTSHYCVTLNLSQLSAIPNIDFDKSTPSEAVVSPSMLLPFDRLWPSLRSFLSAPACLANWASIGYIPFCGEILFSVPSESPIGAYLLALAVGSFDEYLVARKATGVVVADFLTRRTTRIRDRFFALLTGVPDWVLRDSGSHKGVKLDSLPIVNRLEEIIPDPGTPNRIYLKVGVKRFVITVERSRSRQADLPSFSSAKSRNVQDCSCWDSNSNSEPVVDQFDLTRRPRRAPAGCTSGLFTLIEMRHLPVVPGIELSDVDCLLRKGIKG</sequence>
<evidence type="ECO:0000313" key="18">
    <source>
        <dbReference type="Proteomes" id="UP000830671"/>
    </source>
</evidence>
<evidence type="ECO:0000256" key="13">
    <source>
        <dbReference type="ARBA" id="ARBA00049203"/>
    </source>
</evidence>
<gene>
    <name evidence="17" type="ORF">CLUP02_06047</name>
</gene>
<feature type="compositionally biased region" description="Basic and acidic residues" evidence="14">
    <location>
        <begin position="1"/>
        <end position="10"/>
    </location>
</feature>
<feature type="transmembrane region" description="Helical" evidence="15">
    <location>
        <begin position="800"/>
        <end position="822"/>
    </location>
</feature>
<feature type="transmembrane region" description="Helical" evidence="15">
    <location>
        <begin position="35"/>
        <end position="55"/>
    </location>
</feature>
<dbReference type="Pfam" id="PF12697">
    <property type="entry name" value="Abhydrolase_6"/>
    <property type="match status" value="1"/>
</dbReference>
<dbReference type="Gene3D" id="3.40.50.1820">
    <property type="entry name" value="alpha/beta hydrolase"/>
    <property type="match status" value="1"/>
</dbReference>
<evidence type="ECO:0000256" key="7">
    <source>
        <dbReference type="ARBA" id="ARBA00022692"/>
    </source>
</evidence>
<keyword evidence="18" id="KW-1185">Reference proteome</keyword>
<feature type="transmembrane region" description="Helical" evidence="15">
    <location>
        <begin position="75"/>
        <end position="93"/>
    </location>
</feature>
<feature type="domain" description="ML-like" evidence="16">
    <location>
        <begin position="237"/>
        <end position="378"/>
    </location>
</feature>
<evidence type="ECO:0000256" key="6">
    <source>
        <dbReference type="ARBA" id="ARBA00022487"/>
    </source>
</evidence>
<dbReference type="Pfam" id="PF14558">
    <property type="entry name" value="TRP_N"/>
    <property type="match status" value="1"/>
</dbReference>
<reference evidence="17" key="1">
    <citation type="journal article" date="2021" name="Mol. Plant Microbe Interact.">
        <title>Complete Genome Sequence of the Plant-Pathogenic Fungus Colletotrichum lupini.</title>
        <authorList>
            <person name="Baroncelli R."/>
            <person name="Pensec F."/>
            <person name="Da Lio D."/>
            <person name="Boufleur T."/>
            <person name="Vicente I."/>
            <person name="Sarrocco S."/>
            <person name="Picot A."/>
            <person name="Baraldi E."/>
            <person name="Sukno S."/>
            <person name="Thon M."/>
            <person name="Le Floch G."/>
        </authorList>
    </citation>
    <scope>NUCLEOTIDE SEQUENCE</scope>
    <source>
        <strain evidence="17">IMI 504893</strain>
    </source>
</reference>
<evidence type="ECO:0000256" key="8">
    <source>
        <dbReference type="ARBA" id="ARBA00022729"/>
    </source>
</evidence>
<evidence type="ECO:0000256" key="14">
    <source>
        <dbReference type="SAM" id="MobiDB-lite"/>
    </source>
</evidence>
<dbReference type="RefSeq" id="XP_049142194.1">
    <property type="nucleotide sequence ID" value="XM_049285051.1"/>
</dbReference>
<accession>A0A9Q8SNC8</accession>
<dbReference type="InterPro" id="IPR000073">
    <property type="entry name" value="AB_hydrolase_1"/>
</dbReference>
<evidence type="ECO:0000256" key="2">
    <source>
        <dbReference type="ARBA" id="ARBA00008645"/>
    </source>
</evidence>
<keyword evidence="10 15" id="KW-1133">Transmembrane helix</keyword>
<dbReference type="GO" id="GO:0016020">
    <property type="term" value="C:membrane"/>
    <property type="evidence" value="ECO:0007669"/>
    <property type="project" value="UniProtKB-SubCell"/>
</dbReference>